<organism evidence="1 2">
    <name type="scientific">Bionectria ochroleuca</name>
    <name type="common">Gliocladium roseum</name>
    <dbReference type="NCBI Taxonomy" id="29856"/>
    <lineage>
        <taxon>Eukaryota</taxon>
        <taxon>Fungi</taxon>
        <taxon>Dikarya</taxon>
        <taxon>Ascomycota</taxon>
        <taxon>Pezizomycotina</taxon>
        <taxon>Sordariomycetes</taxon>
        <taxon>Hypocreomycetidae</taxon>
        <taxon>Hypocreales</taxon>
        <taxon>Bionectriaceae</taxon>
        <taxon>Clonostachys</taxon>
    </lineage>
</organism>
<comment type="caution">
    <text evidence="1">The sequence shown here is derived from an EMBL/GenBank/DDBJ whole genome shotgun (WGS) entry which is preliminary data.</text>
</comment>
<proteinExistence type="predicted"/>
<dbReference type="EMBL" id="CABFNS010000538">
    <property type="protein sequence ID" value="VUC22258.1"/>
    <property type="molecule type" value="Genomic_DNA"/>
</dbReference>
<keyword evidence="2" id="KW-1185">Reference proteome</keyword>
<reference evidence="1 2" key="1">
    <citation type="submission" date="2019-06" db="EMBL/GenBank/DDBJ databases">
        <authorList>
            <person name="Broberg M."/>
        </authorList>
    </citation>
    <scope>NUCLEOTIDE SEQUENCE [LARGE SCALE GENOMIC DNA]</scope>
</reference>
<accession>A0ABY6TW08</accession>
<dbReference type="Proteomes" id="UP000766486">
    <property type="component" value="Unassembled WGS sequence"/>
</dbReference>
<gene>
    <name evidence="1" type="ORF">CLO192961_LOCUS79378</name>
</gene>
<sequence>MLPVAVEPRVEHGLVAVQDARVPVCAVVDVILYVGEHICPVVLAAGGGRKDEVPRGGHHVAEDVDLRGELAAGHEADEGAEGHGLVLHTADHGFPPGPEVGGRAVGLISKGGLVGEEAVLIGDVGGDEVSVLHEVALDEDAPQQLGGDVVRGLGDVHESGECVDHGLRPQLLGAVG</sequence>
<name>A0ABY6TW08_BIOOC</name>
<protein>
    <submittedName>
        <fullName evidence="1">Uncharacterized protein</fullName>
    </submittedName>
</protein>
<evidence type="ECO:0000313" key="1">
    <source>
        <dbReference type="EMBL" id="VUC22258.1"/>
    </source>
</evidence>
<evidence type="ECO:0000313" key="2">
    <source>
        <dbReference type="Proteomes" id="UP000766486"/>
    </source>
</evidence>